<dbReference type="Proteomes" id="UP001162131">
    <property type="component" value="Unassembled WGS sequence"/>
</dbReference>
<accession>A0AAU9IWK8</accession>
<keyword evidence="4" id="KW-1185">Reference proteome</keyword>
<dbReference type="AlphaFoldDB" id="A0AAU9IWK8"/>
<dbReference type="PROSITE" id="PS50882">
    <property type="entry name" value="YTH"/>
    <property type="match status" value="1"/>
</dbReference>
<proteinExistence type="predicted"/>
<dbReference type="InterPro" id="IPR007275">
    <property type="entry name" value="YTH_domain"/>
</dbReference>
<evidence type="ECO:0000313" key="3">
    <source>
        <dbReference type="EMBL" id="CAG9318904.1"/>
    </source>
</evidence>
<gene>
    <name evidence="3" type="ORF">BSTOLATCC_MIC22264</name>
</gene>
<dbReference type="EMBL" id="CAJZBQ010000021">
    <property type="protein sequence ID" value="CAG9318904.1"/>
    <property type="molecule type" value="Genomic_DNA"/>
</dbReference>
<dbReference type="InterPro" id="IPR045168">
    <property type="entry name" value="YTH_prot"/>
</dbReference>
<feature type="transmembrane region" description="Helical" evidence="1">
    <location>
        <begin position="163"/>
        <end position="180"/>
    </location>
</feature>
<name>A0AAU9IWK8_9CILI</name>
<dbReference type="Pfam" id="PF04146">
    <property type="entry name" value="YTH"/>
    <property type="match status" value="1"/>
</dbReference>
<dbReference type="Gene3D" id="3.10.590.10">
    <property type="entry name" value="ph1033 like domains"/>
    <property type="match status" value="1"/>
</dbReference>
<evidence type="ECO:0000259" key="2">
    <source>
        <dbReference type="PROSITE" id="PS50882"/>
    </source>
</evidence>
<evidence type="ECO:0000313" key="4">
    <source>
        <dbReference type="Proteomes" id="UP001162131"/>
    </source>
</evidence>
<feature type="domain" description="YTH" evidence="2">
    <location>
        <begin position="87"/>
        <end position="219"/>
    </location>
</feature>
<dbReference type="GO" id="GO:0003729">
    <property type="term" value="F:mRNA binding"/>
    <property type="evidence" value="ECO:0007669"/>
    <property type="project" value="TreeGrafter"/>
</dbReference>
<keyword evidence="1" id="KW-0812">Transmembrane</keyword>
<sequence length="246" mass="28808">MDFPRDAYYLPCYVPWYSPQYHSGVWFPPYYPSYVQQQGPADTELLSVSSRAKTPLQALDVSDIPPITSQELQQLNPQDFECNLMNARFFIMKSQCEDDVHKSVKYGIWTSSYENNNKMNHVFREANGMMPIYLFFSVINSGMLVGCAEMISAVNFTARFNGWYPNFSNLGYFGVRWIFVKDLHEKRLKQIKLNYNNFDSIPDSEEISVKLGCKILKEFTKLSKYKSLLDDFSYYDMKERQVLSYL</sequence>
<keyword evidence="1" id="KW-1133">Transmembrane helix</keyword>
<organism evidence="3 4">
    <name type="scientific">Blepharisma stoltei</name>
    <dbReference type="NCBI Taxonomy" id="1481888"/>
    <lineage>
        <taxon>Eukaryota</taxon>
        <taxon>Sar</taxon>
        <taxon>Alveolata</taxon>
        <taxon>Ciliophora</taxon>
        <taxon>Postciliodesmatophora</taxon>
        <taxon>Heterotrichea</taxon>
        <taxon>Heterotrichida</taxon>
        <taxon>Blepharismidae</taxon>
        <taxon>Blepharisma</taxon>
    </lineage>
</organism>
<reference evidence="3" key="1">
    <citation type="submission" date="2021-09" db="EMBL/GenBank/DDBJ databases">
        <authorList>
            <consortium name="AG Swart"/>
            <person name="Singh M."/>
            <person name="Singh A."/>
            <person name="Seah K."/>
            <person name="Emmerich C."/>
        </authorList>
    </citation>
    <scope>NUCLEOTIDE SEQUENCE</scope>
    <source>
        <strain evidence="3">ATCC30299</strain>
    </source>
</reference>
<comment type="caution">
    <text evidence="3">The sequence shown here is derived from an EMBL/GenBank/DDBJ whole genome shotgun (WGS) entry which is preliminary data.</text>
</comment>
<protein>
    <recommendedName>
        <fullName evidence="2">YTH domain-containing protein</fullName>
    </recommendedName>
</protein>
<dbReference type="CDD" id="cd21134">
    <property type="entry name" value="YTH"/>
    <property type="match status" value="1"/>
</dbReference>
<keyword evidence="1" id="KW-0472">Membrane</keyword>
<dbReference type="PANTHER" id="PTHR12357">
    <property type="entry name" value="YTH YT521-B HOMOLOGY DOMAIN-CONTAINING"/>
    <property type="match status" value="1"/>
</dbReference>
<evidence type="ECO:0000256" key="1">
    <source>
        <dbReference type="SAM" id="Phobius"/>
    </source>
</evidence>
<feature type="transmembrane region" description="Helical" evidence="1">
    <location>
        <begin position="132"/>
        <end position="151"/>
    </location>
</feature>